<feature type="region of interest" description="Disordered" evidence="1">
    <location>
        <begin position="183"/>
        <end position="217"/>
    </location>
</feature>
<organism evidence="2 3">
    <name type="scientific">Diversispora epigaea</name>
    <dbReference type="NCBI Taxonomy" id="1348612"/>
    <lineage>
        <taxon>Eukaryota</taxon>
        <taxon>Fungi</taxon>
        <taxon>Fungi incertae sedis</taxon>
        <taxon>Mucoromycota</taxon>
        <taxon>Glomeromycotina</taxon>
        <taxon>Glomeromycetes</taxon>
        <taxon>Diversisporales</taxon>
        <taxon>Diversisporaceae</taxon>
        <taxon>Diversispora</taxon>
    </lineage>
</organism>
<proteinExistence type="predicted"/>
<evidence type="ECO:0000313" key="2">
    <source>
        <dbReference type="EMBL" id="RHZ77737.1"/>
    </source>
</evidence>
<keyword evidence="3" id="KW-1185">Reference proteome</keyword>
<dbReference type="Proteomes" id="UP000266861">
    <property type="component" value="Unassembled WGS sequence"/>
</dbReference>
<name>A0A397IS15_9GLOM</name>
<reference evidence="2 3" key="1">
    <citation type="submission" date="2018-08" db="EMBL/GenBank/DDBJ databases">
        <title>Genome and evolution of the arbuscular mycorrhizal fungus Diversispora epigaea (formerly Glomus versiforme) and its bacterial endosymbionts.</title>
        <authorList>
            <person name="Sun X."/>
            <person name="Fei Z."/>
            <person name="Harrison M."/>
        </authorList>
    </citation>
    <scope>NUCLEOTIDE SEQUENCE [LARGE SCALE GENOMIC DNA]</scope>
    <source>
        <strain evidence="2 3">IT104</strain>
    </source>
</reference>
<dbReference type="AlphaFoldDB" id="A0A397IS15"/>
<feature type="compositionally biased region" description="Low complexity" evidence="1">
    <location>
        <begin position="201"/>
        <end position="217"/>
    </location>
</feature>
<protein>
    <submittedName>
        <fullName evidence="2">Uncharacterized protein</fullName>
    </submittedName>
</protein>
<sequence length="267" mass="30169">MSAKLTTICYIHDFINRIASGYTLKEITGIIRLDNNDLQKIIYLKIKSFIPLDVNVKTRIEEFEKKQVVLLTGKFIAKNGWYSVSATSIQVLLNLDFDTMLAVEYLGDRESMDFWVEMRYKTNNQYLANKTNVINSGGRSTTAILVGSMKYKPSITDPSTLQETEPEKHILELVDISILSTNRTGENRRSPNVPWLNNSGRTNRPTRGATPRTPTRRSYTILAQMSSIVRVALDANPIPDMDANQQILSNQSPPNQLSSDQPLQVDN</sequence>
<dbReference type="EMBL" id="PQFF01000163">
    <property type="protein sequence ID" value="RHZ77737.1"/>
    <property type="molecule type" value="Genomic_DNA"/>
</dbReference>
<comment type="caution">
    <text evidence="2">The sequence shown here is derived from an EMBL/GenBank/DDBJ whole genome shotgun (WGS) entry which is preliminary data.</text>
</comment>
<accession>A0A397IS15</accession>
<gene>
    <name evidence="2" type="ORF">Glove_173g26</name>
</gene>
<feature type="region of interest" description="Disordered" evidence="1">
    <location>
        <begin position="243"/>
        <end position="267"/>
    </location>
</feature>
<evidence type="ECO:0000313" key="3">
    <source>
        <dbReference type="Proteomes" id="UP000266861"/>
    </source>
</evidence>
<evidence type="ECO:0000256" key="1">
    <source>
        <dbReference type="SAM" id="MobiDB-lite"/>
    </source>
</evidence>